<dbReference type="Gene3D" id="3.50.50.60">
    <property type="entry name" value="FAD/NAD(P)-binding domain"/>
    <property type="match status" value="1"/>
</dbReference>
<evidence type="ECO:0000313" key="2">
    <source>
        <dbReference type="EMBL" id="KAB2390355.1"/>
    </source>
</evidence>
<dbReference type="PANTHER" id="PTHR46865:SF2">
    <property type="entry name" value="MONOOXYGENASE"/>
    <property type="match status" value="1"/>
</dbReference>
<dbReference type="GO" id="GO:0071949">
    <property type="term" value="F:FAD binding"/>
    <property type="evidence" value="ECO:0007669"/>
    <property type="project" value="InterPro"/>
</dbReference>
<feature type="domain" description="FAD-binding" evidence="1">
    <location>
        <begin position="27"/>
        <end position="334"/>
    </location>
</feature>
<dbReference type="InterPro" id="IPR002938">
    <property type="entry name" value="FAD-bd"/>
</dbReference>
<gene>
    <name evidence="2" type="ORF">F9B16_00535</name>
</gene>
<proteinExistence type="predicted"/>
<protein>
    <submittedName>
        <fullName evidence="2">NAD(P)-binding protein</fullName>
    </submittedName>
</protein>
<dbReference type="PRINTS" id="PR00420">
    <property type="entry name" value="RNGMNOXGNASE"/>
</dbReference>
<accession>A0A6L3WBF8</accession>
<evidence type="ECO:0000259" key="1">
    <source>
        <dbReference type="Pfam" id="PF01494"/>
    </source>
</evidence>
<evidence type="ECO:0000313" key="3">
    <source>
        <dbReference type="Proteomes" id="UP000483004"/>
    </source>
</evidence>
<dbReference type="InterPro" id="IPR036188">
    <property type="entry name" value="FAD/NAD-bd_sf"/>
</dbReference>
<dbReference type="Gene3D" id="3.30.9.10">
    <property type="entry name" value="D-Amino Acid Oxidase, subunit A, domain 2"/>
    <property type="match status" value="1"/>
</dbReference>
<dbReference type="InterPro" id="IPR051704">
    <property type="entry name" value="FAD_aromatic-hydroxylase"/>
</dbReference>
<keyword evidence="3" id="KW-1185">Reference proteome</keyword>
<dbReference type="EMBL" id="WBMR01000001">
    <property type="protein sequence ID" value="KAB2390355.1"/>
    <property type="molecule type" value="Genomic_DNA"/>
</dbReference>
<sequence length="411" mass="44711">MLLPHNHLEPAFQIQPSVEEPPMNERILISGASIAGLTLAHWLARHGFRPTIVERAPRLRTGGNGVDIRDDSATVIERMGLTPRVRELAADVHGMKFVDAAGRAVARIDTRGAGSVEIMRGDLVALLHEATDAEIIFGDSISAIEQDDDGVTVAFEHAPARRFDLVIGADGMHSNLRRLAFGPEERFIRHKDHYFAFGNADAALGEDRWVTMFNTPGKMTGIYRSGNHDQAKAYFIFRSGPLDHDHRDTAEHRRLLGEAFADQTWAPTQALLDSALADPDLYFDALGQVHMDSWSNGRVALVGDAAWCASPASGAGAELAIVGAYRLAGELAAANGDHQVAFARYDAVQRPLVDKKQQIGPNVGLMVPKTGGGRCVRDALVRLSVMKVAGAVERHIQTHTARPLPDYHRAA</sequence>
<dbReference type="OrthoDB" id="3356051at2"/>
<dbReference type="SUPFAM" id="SSF51905">
    <property type="entry name" value="FAD/NAD(P)-binding domain"/>
    <property type="match status" value="1"/>
</dbReference>
<dbReference type="Proteomes" id="UP000483004">
    <property type="component" value="Unassembled WGS sequence"/>
</dbReference>
<name>A0A6L3WBF8_9ACTN</name>
<dbReference type="PANTHER" id="PTHR46865">
    <property type="entry name" value="OXIDOREDUCTASE-RELATED"/>
    <property type="match status" value="1"/>
</dbReference>
<organism evidence="2 3">
    <name type="scientific">Actinomadura montaniterrae</name>
    <dbReference type="NCBI Taxonomy" id="1803903"/>
    <lineage>
        <taxon>Bacteria</taxon>
        <taxon>Bacillati</taxon>
        <taxon>Actinomycetota</taxon>
        <taxon>Actinomycetes</taxon>
        <taxon>Streptosporangiales</taxon>
        <taxon>Thermomonosporaceae</taxon>
        <taxon>Actinomadura</taxon>
    </lineage>
</organism>
<dbReference type="Pfam" id="PF01494">
    <property type="entry name" value="FAD_binding_3"/>
    <property type="match status" value="1"/>
</dbReference>
<dbReference type="AlphaFoldDB" id="A0A6L3WBF8"/>
<reference evidence="2 3" key="1">
    <citation type="submission" date="2019-09" db="EMBL/GenBank/DDBJ databases">
        <title>Actinomadura physcomitrii sp. nov., a novel actinomycete isolated from moss [Physcomitrium sphaericum (Ludw) Fuernr].</title>
        <authorList>
            <person name="Liu C."/>
            <person name="Zhuang X."/>
        </authorList>
    </citation>
    <scope>NUCLEOTIDE SEQUENCE [LARGE SCALE GENOMIC DNA]</scope>
    <source>
        <strain evidence="2 3">CYP1-1B</strain>
    </source>
</reference>
<comment type="caution">
    <text evidence="2">The sequence shown here is derived from an EMBL/GenBank/DDBJ whole genome shotgun (WGS) entry which is preliminary data.</text>
</comment>